<feature type="non-terminal residue" evidence="3">
    <location>
        <position position="1"/>
    </location>
</feature>
<accession>A0A1E1WDA1</accession>
<sequence length="223" mass="25597">VILYFYNYNLNQSSKTLFTLFSKTMNSFWRRIPHTIYPILVLRFPITTKPMHTLVSRDNVKTTSVLAGLQQKNIFYNPIRSKSKKAKHDSDDEDENYNEDSSLSRDSKVVKFNTTSLRTDLILKTALGIARNKIEQQFYESKIRVNGNKVLKKSATVRLGDEIDVIKMVSPKNADHLYVSRVEILNIAAQEESITITARRFKNLLIENYAKDPYKGNPNAGSS</sequence>
<dbReference type="GO" id="GO:1903108">
    <property type="term" value="P:regulation of mitochondrial transcription"/>
    <property type="evidence" value="ECO:0007669"/>
    <property type="project" value="TreeGrafter"/>
</dbReference>
<gene>
    <name evidence="3" type="ORF">g.955</name>
</gene>
<evidence type="ECO:0000259" key="2">
    <source>
        <dbReference type="Pfam" id="PF25818"/>
    </source>
</evidence>
<organism evidence="3">
    <name type="scientific">Pectinophora gossypiella</name>
    <name type="common">Cotton pink bollworm</name>
    <name type="synonym">Depressaria gossypiella</name>
    <dbReference type="NCBI Taxonomy" id="13191"/>
    <lineage>
        <taxon>Eukaryota</taxon>
        <taxon>Metazoa</taxon>
        <taxon>Ecdysozoa</taxon>
        <taxon>Arthropoda</taxon>
        <taxon>Hexapoda</taxon>
        <taxon>Insecta</taxon>
        <taxon>Pterygota</taxon>
        <taxon>Neoptera</taxon>
        <taxon>Endopterygota</taxon>
        <taxon>Lepidoptera</taxon>
        <taxon>Glossata</taxon>
        <taxon>Ditrysia</taxon>
        <taxon>Gelechioidea</taxon>
        <taxon>Gelechiidae</taxon>
        <taxon>Apatetrinae</taxon>
        <taxon>Pectinophora</taxon>
    </lineage>
</organism>
<dbReference type="PANTHER" id="PTHR13633:SF3">
    <property type="entry name" value="MITOCHONDRIAL TRANSCRIPTION RESCUE FACTOR 1"/>
    <property type="match status" value="1"/>
</dbReference>
<dbReference type="Gene3D" id="3.10.290.10">
    <property type="entry name" value="RNA-binding S4 domain"/>
    <property type="match status" value="1"/>
</dbReference>
<proteinExistence type="predicted"/>
<dbReference type="SUPFAM" id="SSF55174">
    <property type="entry name" value="Alpha-L RNA-binding motif"/>
    <property type="match status" value="1"/>
</dbReference>
<dbReference type="AlphaFoldDB" id="A0A1E1WDA1"/>
<evidence type="ECO:0000256" key="1">
    <source>
        <dbReference type="PROSITE-ProRule" id="PRU00182"/>
    </source>
</evidence>
<dbReference type="GO" id="GO:0003723">
    <property type="term" value="F:RNA binding"/>
    <property type="evidence" value="ECO:0007669"/>
    <property type="project" value="UniProtKB-KW"/>
</dbReference>
<name>A0A1E1WDA1_PECGO</name>
<dbReference type="Pfam" id="PF25818">
    <property type="entry name" value="MTRES1_C"/>
    <property type="match status" value="1"/>
</dbReference>
<dbReference type="InterPro" id="IPR057896">
    <property type="entry name" value="MTRES1_C"/>
</dbReference>
<reference evidence="3" key="1">
    <citation type="submission" date="2015-09" db="EMBL/GenBank/DDBJ databases">
        <title>De novo assembly of Pectinophora gossypiella (Pink Bollworm) gut transcriptome.</title>
        <authorList>
            <person name="Tassone E.E."/>
        </authorList>
    </citation>
    <scope>NUCLEOTIDE SEQUENCE</scope>
</reference>
<evidence type="ECO:0000313" key="3">
    <source>
        <dbReference type="EMBL" id="JAT84946.1"/>
    </source>
</evidence>
<dbReference type="PANTHER" id="PTHR13633">
    <property type="entry name" value="MITOCHONDRIAL TRANSCRIPTION RESCUE FACTOR 1"/>
    <property type="match status" value="1"/>
</dbReference>
<dbReference type="EMBL" id="GDQN01006108">
    <property type="protein sequence ID" value="JAT84946.1"/>
    <property type="molecule type" value="Transcribed_RNA"/>
</dbReference>
<protein>
    <recommendedName>
        <fullName evidence="2">Mitochondrial transcription rescue factor 1 C-terminal domain-containing protein</fullName>
    </recommendedName>
</protein>
<dbReference type="GO" id="GO:0005739">
    <property type="term" value="C:mitochondrion"/>
    <property type="evidence" value="ECO:0007669"/>
    <property type="project" value="TreeGrafter"/>
</dbReference>
<dbReference type="PROSITE" id="PS50889">
    <property type="entry name" value="S4"/>
    <property type="match status" value="1"/>
</dbReference>
<dbReference type="OrthoDB" id="4150at2759"/>
<dbReference type="InterPro" id="IPR036986">
    <property type="entry name" value="S4_RNA-bd_sf"/>
</dbReference>
<feature type="domain" description="Mitochondrial transcription rescue factor 1 C-terminal" evidence="2">
    <location>
        <begin position="114"/>
        <end position="205"/>
    </location>
</feature>
<keyword evidence="1" id="KW-0694">RNA-binding</keyword>